<feature type="domain" description="Protein kinase" evidence="4">
    <location>
        <begin position="65"/>
        <end position="335"/>
    </location>
</feature>
<dbReference type="STRING" id="3641.A0A061GFJ1"/>
<dbReference type="FunFam" id="3.30.200.20:FF:000638">
    <property type="entry name" value="serine/threonine-protein kinase-like protein ACR4"/>
    <property type="match status" value="1"/>
</dbReference>
<dbReference type="SUPFAM" id="SSF56112">
    <property type="entry name" value="Protein kinase-like (PK-like)"/>
    <property type="match status" value="1"/>
</dbReference>
<reference evidence="5 6" key="1">
    <citation type="journal article" date="2013" name="Genome Biol.">
        <title>The genome sequence of the most widely cultivated cacao type and its use to identify candidate genes regulating pod color.</title>
        <authorList>
            <person name="Motamayor J.C."/>
            <person name="Mockaitis K."/>
            <person name="Schmutz J."/>
            <person name="Haiminen N."/>
            <person name="Iii D.L."/>
            <person name="Cornejo O."/>
            <person name="Findley S.D."/>
            <person name="Zheng P."/>
            <person name="Utro F."/>
            <person name="Royaert S."/>
            <person name="Saski C."/>
            <person name="Jenkins J."/>
            <person name="Podicheti R."/>
            <person name="Zhao M."/>
            <person name="Scheffler B.E."/>
            <person name="Stack J.C."/>
            <person name="Feltus F.A."/>
            <person name="Mustiga G.M."/>
            <person name="Amores F."/>
            <person name="Phillips W."/>
            <person name="Marelli J.P."/>
            <person name="May G.D."/>
            <person name="Shapiro H."/>
            <person name="Ma J."/>
            <person name="Bustamante C.D."/>
            <person name="Schnell R.J."/>
            <person name="Main D."/>
            <person name="Gilbert D."/>
            <person name="Parida L."/>
            <person name="Kuhn D.N."/>
        </authorList>
    </citation>
    <scope>NUCLEOTIDE SEQUENCE [LARGE SCALE GENOMIC DNA]</scope>
    <source>
        <strain evidence="6">cv. Matina 1-6</strain>
    </source>
</reference>
<keyword evidence="1" id="KW-0547">Nucleotide-binding</keyword>
<keyword evidence="5" id="KW-0808">Transferase</keyword>
<dbReference type="InterPro" id="IPR011009">
    <property type="entry name" value="Kinase-like_dom_sf"/>
</dbReference>
<feature type="transmembrane region" description="Helical" evidence="3">
    <location>
        <begin position="12"/>
        <end position="31"/>
    </location>
</feature>
<sequence>MSRGEEIAYDLVLVLLSISLFVLGIFLIIICRKKPVKSDQKQELPVKVCASAYQLTDIDAATDGFNHRRIIGKGRLGTVYAAISPRAELVAVKRIHPRLVLSNAGFGFASIIRTLSLAQHPHIVPVIGFSQAPGERIIVMEFVGMVNLNFYLHENSDGASLLDWNRRLRVAAGVARGLEYLHEGMAPNIIHGCIKASNILLDVKFVAKLCGYGLSFLAPQEKRGLVGYVDDEYWVERGGGACKESDVYGFGVVLLELLTGRRSEEGLLVRWALPLIKEKKLSELLDPRLVIPSDIKPLVRLAKVASTCVGNYRKDRPCISQVATILNNLEIEACH</sequence>
<dbReference type="PANTHER" id="PTHR27001">
    <property type="entry name" value="OS01G0253100 PROTEIN"/>
    <property type="match status" value="1"/>
</dbReference>
<dbReference type="eggNOG" id="KOG1187">
    <property type="taxonomic scope" value="Eukaryota"/>
</dbReference>
<dbReference type="Gene3D" id="3.30.200.20">
    <property type="entry name" value="Phosphorylase Kinase, domain 1"/>
    <property type="match status" value="1"/>
</dbReference>
<gene>
    <name evidence="5" type="ORF">TCM_029799</name>
</gene>
<dbReference type="AlphaFoldDB" id="A0A061GFJ1"/>
<accession>A0A061GFJ1</accession>
<dbReference type="Gene3D" id="1.10.510.10">
    <property type="entry name" value="Transferase(Phosphotransferase) domain 1"/>
    <property type="match status" value="1"/>
</dbReference>
<dbReference type="GO" id="GO:0005886">
    <property type="term" value="C:plasma membrane"/>
    <property type="evidence" value="ECO:0000318"/>
    <property type="project" value="GO_Central"/>
</dbReference>
<keyword evidence="3" id="KW-0812">Transmembrane</keyword>
<dbReference type="InterPro" id="IPR000719">
    <property type="entry name" value="Prot_kinase_dom"/>
</dbReference>
<dbReference type="EMBL" id="CM001884">
    <property type="protein sequence ID" value="EOY28153.1"/>
    <property type="molecule type" value="Genomic_DNA"/>
</dbReference>
<keyword evidence="2" id="KW-0067">ATP-binding</keyword>
<dbReference type="PANTHER" id="PTHR27001:SF39">
    <property type="entry name" value="PROTEIN KINASE SUPERFAMILY PROTEIN"/>
    <property type="match status" value="1"/>
</dbReference>
<dbReference type="GO" id="GO:0005524">
    <property type="term" value="F:ATP binding"/>
    <property type="evidence" value="ECO:0007669"/>
    <property type="project" value="UniProtKB-KW"/>
</dbReference>
<dbReference type="GO" id="GO:0004672">
    <property type="term" value="F:protein kinase activity"/>
    <property type="evidence" value="ECO:0000318"/>
    <property type="project" value="GO_Central"/>
</dbReference>
<keyword evidence="5" id="KW-0418">Kinase</keyword>
<dbReference type="HOGENOM" id="CLU_000288_21_4_1"/>
<dbReference type="InParanoid" id="A0A061GFJ1"/>
<proteinExistence type="predicted"/>
<evidence type="ECO:0000259" key="4">
    <source>
        <dbReference type="PROSITE" id="PS50011"/>
    </source>
</evidence>
<protein>
    <submittedName>
        <fullName evidence="5">Serine/threonine-protein kinase-like protein ACR4</fullName>
    </submittedName>
</protein>
<keyword evidence="6" id="KW-1185">Reference proteome</keyword>
<evidence type="ECO:0000256" key="1">
    <source>
        <dbReference type="ARBA" id="ARBA00022741"/>
    </source>
</evidence>
<dbReference type="OMA" id="HEGMAPN"/>
<dbReference type="Proteomes" id="UP000026915">
    <property type="component" value="Chromosome 6"/>
</dbReference>
<evidence type="ECO:0000313" key="6">
    <source>
        <dbReference type="Proteomes" id="UP000026915"/>
    </source>
</evidence>
<dbReference type="Pfam" id="PF07714">
    <property type="entry name" value="PK_Tyr_Ser-Thr"/>
    <property type="match status" value="1"/>
</dbReference>
<dbReference type="PIRSF" id="PIRSF000654">
    <property type="entry name" value="Integrin-linked_kinase"/>
    <property type="match status" value="1"/>
</dbReference>
<dbReference type="FunCoup" id="A0A061GFJ1">
    <property type="interactions" value="609"/>
</dbReference>
<dbReference type="GO" id="GO:0007165">
    <property type="term" value="P:signal transduction"/>
    <property type="evidence" value="ECO:0000318"/>
    <property type="project" value="GO_Central"/>
</dbReference>
<keyword evidence="3" id="KW-1133">Transmembrane helix</keyword>
<name>A0A061GFJ1_THECC</name>
<dbReference type="PROSITE" id="PS50011">
    <property type="entry name" value="PROTEIN_KINASE_DOM"/>
    <property type="match status" value="1"/>
</dbReference>
<keyword evidence="3" id="KW-0472">Membrane</keyword>
<evidence type="ECO:0000256" key="2">
    <source>
        <dbReference type="ARBA" id="ARBA00022840"/>
    </source>
</evidence>
<dbReference type="InterPro" id="IPR001245">
    <property type="entry name" value="Ser-Thr/Tyr_kinase_cat_dom"/>
</dbReference>
<dbReference type="Gramene" id="EOY28153">
    <property type="protein sequence ID" value="EOY28153"/>
    <property type="gene ID" value="TCM_029799"/>
</dbReference>
<dbReference type="FunFam" id="1.10.510.10:FF:000477">
    <property type="entry name" value="Receptor protein kinase CRINKLY4"/>
    <property type="match status" value="1"/>
</dbReference>
<evidence type="ECO:0000256" key="3">
    <source>
        <dbReference type="SAM" id="Phobius"/>
    </source>
</evidence>
<evidence type="ECO:0000313" key="5">
    <source>
        <dbReference type="EMBL" id="EOY28153.1"/>
    </source>
</evidence>
<organism evidence="5 6">
    <name type="scientific">Theobroma cacao</name>
    <name type="common">Cacao</name>
    <name type="synonym">Cocoa</name>
    <dbReference type="NCBI Taxonomy" id="3641"/>
    <lineage>
        <taxon>Eukaryota</taxon>
        <taxon>Viridiplantae</taxon>
        <taxon>Streptophyta</taxon>
        <taxon>Embryophyta</taxon>
        <taxon>Tracheophyta</taxon>
        <taxon>Spermatophyta</taxon>
        <taxon>Magnoliopsida</taxon>
        <taxon>eudicotyledons</taxon>
        <taxon>Gunneridae</taxon>
        <taxon>Pentapetalae</taxon>
        <taxon>rosids</taxon>
        <taxon>malvids</taxon>
        <taxon>Malvales</taxon>
        <taxon>Malvaceae</taxon>
        <taxon>Byttnerioideae</taxon>
        <taxon>Theobroma</taxon>
    </lineage>
</organism>